<evidence type="ECO:0000313" key="2">
    <source>
        <dbReference type="Proteomes" id="UP001143910"/>
    </source>
</evidence>
<name>A0ACC1MYF7_9HYPO</name>
<dbReference type="EMBL" id="JANJQO010001226">
    <property type="protein sequence ID" value="KAJ2972035.1"/>
    <property type="molecule type" value="Genomic_DNA"/>
</dbReference>
<sequence>MFSKTALPVLGALAGTVVANPIQRAVAEAAANAVVPEVVFSPSPPLSTGGPGSRPAARDNLALTQEDNFYWTHIGEELLANMTATAKPAYRLLNEHSFADLVQSVDCSNSKQISVKFNSPSSIVDAKKAWSWVRP</sequence>
<reference evidence="1" key="1">
    <citation type="submission" date="2022-08" db="EMBL/GenBank/DDBJ databases">
        <title>Genome Sequence of Lecanicillium fungicola.</title>
        <authorList>
            <person name="Buettner E."/>
        </authorList>
    </citation>
    <scope>NUCLEOTIDE SEQUENCE</scope>
    <source>
        <strain evidence="1">Babe33</strain>
    </source>
</reference>
<accession>A0ACC1MYF7</accession>
<keyword evidence="2" id="KW-1185">Reference proteome</keyword>
<evidence type="ECO:0000313" key="1">
    <source>
        <dbReference type="EMBL" id="KAJ2972035.1"/>
    </source>
</evidence>
<organism evidence="1 2">
    <name type="scientific">Zarea fungicola</name>
    <dbReference type="NCBI Taxonomy" id="93591"/>
    <lineage>
        <taxon>Eukaryota</taxon>
        <taxon>Fungi</taxon>
        <taxon>Dikarya</taxon>
        <taxon>Ascomycota</taxon>
        <taxon>Pezizomycotina</taxon>
        <taxon>Sordariomycetes</taxon>
        <taxon>Hypocreomycetidae</taxon>
        <taxon>Hypocreales</taxon>
        <taxon>Cordycipitaceae</taxon>
        <taxon>Zarea</taxon>
    </lineage>
</organism>
<proteinExistence type="predicted"/>
<protein>
    <submittedName>
        <fullName evidence="1">Uncharacterized protein</fullName>
    </submittedName>
</protein>
<gene>
    <name evidence="1" type="ORF">NQ176_g7391</name>
</gene>
<comment type="caution">
    <text evidence="1">The sequence shown here is derived from an EMBL/GenBank/DDBJ whole genome shotgun (WGS) entry which is preliminary data.</text>
</comment>
<dbReference type="Proteomes" id="UP001143910">
    <property type="component" value="Unassembled WGS sequence"/>
</dbReference>